<dbReference type="AlphaFoldDB" id="A0A4R5MPM9"/>
<proteinExistence type="predicted"/>
<name>A0A4R5MPM9_9SPHI</name>
<dbReference type="OrthoDB" id="649282at2"/>
<keyword evidence="5" id="KW-1185">Reference proteome</keyword>
<keyword evidence="1 2" id="KW-0238">DNA-binding</keyword>
<dbReference type="Gene3D" id="1.10.357.10">
    <property type="entry name" value="Tetracycline Repressor, domain 2"/>
    <property type="match status" value="1"/>
</dbReference>
<dbReference type="PRINTS" id="PR00455">
    <property type="entry name" value="HTHTETR"/>
</dbReference>
<evidence type="ECO:0000259" key="3">
    <source>
        <dbReference type="PROSITE" id="PS50977"/>
    </source>
</evidence>
<protein>
    <submittedName>
        <fullName evidence="4">TetR/AcrR family transcriptional regulator</fullName>
    </submittedName>
</protein>
<evidence type="ECO:0000313" key="4">
    <source>
        <dbReference type="EMBL" id="TDG37761.1"/>
    </source>
</evidence>
<dbReference type="PROSITE" id="PS50977">
    <property type="entry name" value="HTH_TETR_2"/>
    <property type="match status" value="1"/>
</dbReference>
<dbReference type="Pfam" id="PF00440">
    <property type="entry name" value="TetR_N"/>
    <property type="match status" value="1"/>
</dbReference>
<dbReference type="GO" id="GO:0003677">
    <property type="term" value="F:DNA binding"/>
    <property type="evidence" value="ECO:0007669"/>
    <property type="project" value="UniProtKB-UniRule"/>
</dbReference>
<evidence type="ECO:0000256" key="1">
    <source>
        <dbReference type="ARBA" id="ARBA00023125"/>
    </source>
</evidence>
<feature type="domain" description="HTH tetR-type" evidence="3">
    <location>
        <begin position="21"/>
        <end position="81"/>
    </location>
</feature>
<organism evidence="4 5">
    <name type="scientific">Pedobacter changchengzhani</name>
    <dbReference type="NCBI Taxonomy" id="2529274"/>
    <lineage>
        <taxon>Bacteria</taxon>
        <taxon>Pseudomonadati</taxon>
        <taxon>Bacteroidota</taxon>
        <taxon>Sphingobacteriia</taxon>
        <taxon>Sphingobacteriales</taxon>
        <taxon>Sphingobacteriaceae</taxon>
        <taxon>Pedobacter</taxon>
    </lineage>
</organism>
<evidence type="ECO:0000313" key="5">
    <source>
        <dbReference type="Proteomes" id="UP000295668"/>
    </source>
</evidence>
<dbReference type="Proteomes" id="UP000295668">
    <property type="component" value="Unassembled WGS sequence"/>
</dbReference>
<dbReference type="EMBL" id="SJCY01000001">
    <property type="protein sequence ID" value="TDG37761.1"/>
    <property type="molecule type" value="Genomic_DNA"/>
</dbReference>
<dbReference type="RefSeq" id="WP_133260849.1">
    <property type="nucleotide sequence ID" value="NZ_SJCY01000001.1"/>
</dbReference>
<accession>A0A4R5MPM9</accession>
<dbReference type="InterPro" id="IPR001647">
    <property type="entry name" value="HTH_TetR"/>
</dbReference>
<feature type="DNA-binding region" description="H-T-H motif" evidence="2">
    <location>
        <begin position="44"/>
        <end position="63"/>
    </location>
</feature>
<reference evidence="4 5" key="1">
    <citation type="submission" date="2019-02" db="EMBL/GenBank/DDBJ databases">
        <title>Pedobacter sp. nov., a novel speices isolated from soil of pinguins habitat in Antarcitica.</title>
        <authorList>
            <person name="He R.-H."/>
        </authorList>
    </citation>
    <scope>NUCLEOTIDE SEQUENCE [LARGE SCALE GENOMIC DNA]</scope>
    <source>
        <strain evidence="4 5">E01020</strain>
    </source>
</reference>
<dbReference type="InterPro" id="IPR009057">
    <property type="entry name" value="Homeodomain-like_sf"/>
</dbReference>
<gene>
    <name evidence="4" type="ORF">EZJ43_01310</name>
</gene>
<evidence type="ECO:0000256" key="2">
    <source>
        <dbReference type="PROSITE-ProRule" id="PRU00335"/>
    </source>
</evidence>
<sequence length="227" mass="26594">MQWQLHPEMNPNLFLKDPENSVIGKKVIKNGVGLIRKIGFELFTFKKLAEEIGTTEATIYRYFENKHKLLNYIVCWYFHWLDYQVMFNTHNITGYSTKIKITIDILTWQLDANHVNNYDIAIDDLHEIIVSESSKVYLTKHVTEDNKEELFLPYKKLCYNISELFKAYNPNYKYPKSLSSTMIEMAHYQDFFMTNLPSLTDFGGKGDNASVKDFLENLVFAALAKKD</sequence>
<comment type="caution">
    <text evidence="4">The sequence shown here is derived from an EMBL/GenBank/DDBJ whole genome shotgun (WGS) entry which is preliminary data.</text>
</comment>
<dbReference type="SUPFAM" id="SSF46689">
    <property type="entry name" value="Homeodomain-like"/>
    <property type="match status" value="1"/>
</dbReference>